<accession>A0A2N9HUQ8</accession>
<feature type="transmembrane region" description="Helical" evidence="6">
    <location>
        <begin position="246"/>
        <end position="265"/>
    </location>
</feature>
<feature type="transmembrane region" description="Helical" evidence="6">
    <location>
        <begin position="59"/>
        <end position="83"/>
    </location>
</feature>
<feature type="transmembrane region" description="Helical" evidence="6">
    <location>
        <begin position="285"/>
        <end position="305"/>
    </location>
</feature>
<feature type="transmembrane region" description="Helical" evidence="6">
    <location>
        <begin position="326"/>
        <end position="347"/>
    </location>
</feature>
<dbReference type="Pfam" id="PF01554">
    <property type="entry name" value="MatE"/>
    <property type="match status" value="2"/>
</dbReference>
<feature type="compositionally biased region" description="Basic and acidic residues" evidence="7">
    <location>
        <begin position="530"/>
        <end position="539"/>
    </location>
</feature>
<comment type="similarity">
    <text evidence="2 6">Belongs to the multi antimicrobial extrusion (MATE) (TC 2.A.66.1) family.</text>
</comment>
<dbReference type="InterPro" id="IPR045069">
    <property type="entry name" value="MATE_euk"/>
</dbReference>
<protein>
    <recommendedName>
        <fullName evidence="6">Protein DETOXIFICATION</fullName>
    </recommendedName>
    <alternativeName>
        <fullName evidence="6">Multidrug and toxic compound extrusion protein</fullName>
    </alternativeName>
</protein>
<keyword evidence="3 6" id="KW-0812">Transmembrane</keyword>
<dbReference type="InterPro" id="IPR002528">
    <property type="entry name" value="MATE_fam"/>
</dbReference>
<dbReference type="GO" id="GO:0042910">
    <property type="term" value="F:xenobiotic transmembrane transporter activity"/>
    <property type="evidence" value="ECO:0007669"/>
    <property type="project" value="InterPro"/>
</dbReference>
<evidence type="ECO:0000256" key="7">
    <source>
        <dbReference type="SAM" id="MobiDB-lite"/>
    </source>
</evidence>
<feature type="region of interest" description="Disordered" evidence="7">
    <location>
        <begin position="517"/>
        <end position="586"/>
    </location>
</feature>
<evidence type="ECO:0000256" key="3">
    <source>
        <dbReference type="ARBA" id="ARBA00022692"/>
    </source>
</evidence>
<gene>
    <name evidence="8" type="ORF">FSB_LOCUS43335</name>
</gene>
<evidence type="ECO:0000256" key="2">
    <source>
        <dbReference type="ARBA" id="ARBA00010199"/>
    </source>
</evidence>
<keyword evidence="4 6" id="KW-1133">Transmembrane helix</keyword>
<keyword evidence="5 6" id="KW-0472">Membrane</keyword>
<feature type="transmembrane region" description="Helical" evidence="6">
    <location>
        <begin position="399"/>
        <end position="423"/>
    </location>
</feature>
<feature type="transmembrane region" description="Helical" evidence="6">
    <location>
        <begin position="146"/>
        <end position="165"/>
    </location>
</feature>
<dbReference type="GO" id="GO:0015297">
    <property type="term" value="F:antiporter activity"/>
    <property type="evidence" value="ECO:0007669"/>
    <property type="project" value="InterPro"/>
</dbReference>
<organism evidence="8">
    <name type="scientific">Fagus sylvatica</name>
    <name type="common">Beechnut</name>
    <dbReference type="NCBI Taxonomy" id="28930"/>
    <lineage>
        <taxon>Eukaryota</taxon>
        <taxon>Viridiplantae</taxon>
        <taxon>Streptophyta</taxon>
        <taxon>Embryophyta</taxon>
        <taxon>Tracheophyta</taxon>
        <taxon>Spermatophyta</taxon>
        <taxon>Magnoliopsida</taxon>
        <taxon>eudicotyledons</taxon>
        <taxon>Gunneridae</taxon>
        <taxon>Pentapetalae</taxon>
        <taxon>rosids</taxon>
        <taxon>fabids</taxon>
        <taxon>Fagales</taxon>
        <taxon>Fagaceae</taxon>
        <taxon>Fagus</taxon>
    </lineage>
</organism>
<dbReference type="GO" id="GO:1990961">
    <property type="term" value="P:xenobiotic detoxification by transmembrane export across the plasma membrane"/>
    <property type="evidence" value="ECO:0007669"/>
    <property type="project" value="InterPro"/>
</dbReference>
<name>A0A2N9HUQ8_FAGSY</name>
<evidence type="ECO:0000256" key="6">
    <source>
        <dbReference type="RuleBase" id="RU004914"/>
    </source>
</evidence>
<evidence type="ECO:0000313" key="8">
    <source>
        <dbReference type="EMBL" id="SPD15453.1"/>
    </source>
</evidence>
<dbReference type="AlphaFoldDB" id="A0A2N9HUQ8"/>
<sequence>MEEALLPKREESVCVTKWGGFGQELKRVSYMAAPMVVVTVSQYLLRVVALMMVGHQGELSLSSVAIATCFTNVTGFSLLFGMAGALETLCGQAYGAEQYQKLGIYTYCAVLSLTLVCLPVSLLWIYVDKLLTLLGQDPSMSFEAGKYSICLIPSLFGYAILQSLVRYFQSQGLILPMLYTSCITLCFHVPVCWVLIFKCELGITGAALSIGLSYWLNAIMLGFYMKYSSTCEKTRISFSKDVFLSIREFFCFAIPSAVMACLEWWSFELLILLSGLLPNPKLETSVLSICLTTMSLHYFIPYAVSAAASTRVSNELGAGNPHAAQFSVSAVMVLSVIEAVIVSTILFCCRSVWGYAYSDEKEVVDYITGMTPLLCISVIMDTSQAVLSGVARGSGWLNIGAFVNLGAYYLVGIPVAVVLGFVLHLRGKGLWIGILAGTTVQATLLALVTAFTNWQKQVINLCDKGKGEDISGNMISSDLFNLYGRLTPTVAKAFLHSRQGKAAAADLREGQSFSQRLENEQQNHKNGKSTTKDKREPGDNMRGVSTDRPMMAPTPSARQTTVKQRQIHEKGRSSTRRRKILPSEHK</sequence>
<proteinExistence type="inferred from homology"/>
<dbReference type="EMBL" id="OIVN01004103">
    <property type="protein sequence ID" value="SPD15453.1"/>
    <property type="molecule type" value="Genomic_DNA"/>
</dbReference>
<reference evidence="8" key="1">
    <citation type="submission" date="2018-02" db="EMBL/GenBank/DDBJ databases">
        <authorList>
            <person name="Cohen D.B."/>
            <person name="Kent A.D."/>
        </authorList>
    </citation>
    <scope>NUCLEOTIDE SEQUENCE</scope>
</reference>
<dbReference type="PANTHER" id="PTHR11206">
    <property type="entry name" value="MULTIDRUG RESISTANCE PROTEIN"/>
    <property type="match status" value="1"/>
</dbReference>
<dbReference type="CDD" id="cd13132">
    <property type="entry name" value="MATE_eukaryotic"/>
    <property type="match status" value="1"/>
</dbReference>
<feature type="transmembrane region" description="Helical" evidence="6">
    <location>
        <begin position="30"/>
        <end position="53"/>
    </location>
</feature>
<feature type="transmembrane region" description="Helical" evidence="6">
    <location>
        <begin position="429"/>
        <end position="451"/>
    </location>
</feature>
<feature type="transmembrane region" description="Helical" evidence="6">
    <location>
        <begin position="177"/>
        <end position="197"/>
    </location>
</feature>
<feature type="transmembrane region" description="Helical" evidence="6">
    <location>
        <begin position="104"/>
        <end position="126"/>
    </location>
</feature>
<feature type="transmembrane region" description="Helical" evidence="6">
    <location>
        <begin position="367"/>
        <end position="387"/>
    </location>
</feature>
<evidence type="ECO:0000256" key="5">
    <source>
        <dbReference type="ARBA" id="ARBA00023136"/>
    </source>
</evidence>
<dbReference type="GO" id="GO:0016020">
    <property type="term" value="C:membrane"/>
    <property type="evidence" value="ECO:0007669"/>
    <property type="project" value="UniProtKB-SubCell"/>
</dbReference>
<comment type="subcellular location">
    <subcellularLocation>
        <location evidence="1">Membrane</location>
        <topology evidence="1">Multi-pass membrane protein</topology>
    </subcellularLocation>
</comment>
<dbReference type="NCBIfam" id="TIGR00797">
    <property type="entry name" value="matE"/>
    <property type="match status" value="1"/>
</dbReference>
<feature type="transmembrane region" description="Helical" evidence="6">
    <location>
        <begin position="203"/>
        <end position="225"/>
    </location>
</feature>
<evidence type="ECO:0000256" key="1">
    <source>
        <dbReference type="ARBA" id="ARBA00004141"/>
    </source>
</evidence>
<evidence type="ECO:0000256" key="4">
    <source>
        <dbReference type="ARBA" id="ARBA00022989"/>
    </source>
</evidence>